<dbReference type="EMBL" id="BMAU01021025">
    <property type="protein sequence ID" value="GFX87181.1"/>
    <property type="molecule type" value="Genomic_DNA"/>
</dbReference>
<name>A0A8X6UPG1_TRICX</name>
<evidence type="ECO:0000313" key="1">
    <source>
        <dbReference type="EMBL" id="GFX87181.1"/>
    </source>
</evidence>
<reference evidence="1" key="1">
    <citation type="submission" date="2020-08" db="EMBL/GenBank/DDBJ databases">
        <title>Multicomponent nature underlies the extraordinary mechanical properties of spider dragline silk.</title>
        <authorList>
            <person name="Kono N."/>
            <person name="Nakamura H."/>
            <person name="Mori M."/>
            <person name="Yoshida Y."/>
            <person name="Ohtoshi R."/>
            <person name="Malay A.D."/>
            <person name="Moran D.A.P."/>
            <person name="Tomita M."/>
            <person name="Numata K."/>
            <person name="Arakawa K."/>
        </authorList>
    </citation>
    <scope>NUCLEOTIDE SEQUENCE</scope>
</reference>
<gene>
    <name evidence="1" type="ORF">TNCV_2059521</name>
</gene>
<organism evidence="1 2">
    <name type="scientific">Trichonephila clavipes</name>
    <name type="common">Golden silk orbweaver</name>
    <name type="synonym">Nephila clavipes</name>
    <dbReference type="NCBI Taxonomy" id="2585209"/>
    <lineage>
        <taxon>Eukaryota</taxon>
        <taxon>Metazoa</taxon>
        <taxon>Ecdysozoa</taxon>
        <taxon>Arthropoda</taxon>
        <taxon>Chelicerata</taxon>
        <taxon>Arachnida</taxon>
        <taxon>Araneae</taxon>
        <taxon>Araneomorphae</taxon>
        <taxon>Entelegynae</taxon>
        <taxon>Araneoidea</taxon>
        <taxon>Nephilidae</taxon>
        <taxon>Trichonephila</taxon>
    </lineage>
</organism>
<dbReference type="AlphaFoldDB" id="A0A8X6UPG1"/>
<proteinExistence type="predicted"/>
<accession>A0A8X6UPG1</accession>
<comment type="caution">
    <text evidence="1">The sequence shown here is derived from an EMBL/GenBank/DDBJ whole genome shotgun (WGS) entry which is preliminary data.</text>
</comment>
<evidence type="ECO:0000313" key="2">
    <source>
        <dbReference type="Proteomes" id="UP000887159"/>
    </source>
</evidence>
<dbReference type="Proteomes" id="UP000887159">
    <property type="component" value="Unassembled WGS sequence"/>
</dbReference>
<sequence length="78" mass="8618">MSKTSSFSAKSGELSSSQMSSSLQNSLSRSHLDFSCVGKTVPGFSLLLTLTTREPYLERGNNPYFSPQAHGQCYWLLH</sequence>
<keyword evidence="2" id="KW-1185">Reference proteome</keyword>
<protein>
    <submittedName>
        <fullName evidence="1">Uncharacterized protein</fullName>
    </submittedName>
</protein>